<dbReference type="AlphaFoldDB" id="A0A9J6H8M0"/>
<dbReference type="InterPro" id="IPR005162">
    <property type="entry name" value="Retrotrans_gag_dom"/>
</dbReference>
<evidence type="ECO:0000256" key="1">
    <source>
        <dbReference type="SAM" id="MobiDB-lite"/>
    </source>
</evidence>
<comment type="caution">
    <text evidence="3">The sequence shown here is derived from an EMBL/GenBank/DDBJ whole genome shotgun (WGS) entry which is preliminary data.</text>
</comment>
<feature type="region of interest" description="Disordered" evidence="1">
    <location>
        <begin position="1"/>
        <end position="32"/>
    </location>
</feature>
<name>A0A9J6H8M0_HAELO</name>
<accession>A0A9J6H8M0</accession>
<dbReference type="Pfam" id="PF03732">
    <property type="entry name" value="Retrotrans_gag"/>
    <property type="match status" value="1"/>
</dbReference>
<feature type="compositionally biased region" description="Low complexity" evidence="1">
    <location>
        <begin position="21"/>
        <end position="32"/>
    </location>
</feature>
<sequence>MAPTTRRETGEKEEPQGSGGDSAAAAQEAAGQLQPADLASMMRQMTGMFAEMTRMLGSAPAAPTAGPVVPVSKPRLNIEVPSYSGYGDVKSVCEYLQQLDSYQTAVGASDDDVLRQVLPVALVGSAARWRRCQPAFESMADFKDRFRAEFLPPDYEHRMRDELALRTQHPEESLLEYVRAMQELYERADPEAADAVKVARVCRQCHPRFRPYLRGRSFRNLEALAQEARVIQADLLAELHYRLPPRPEESLEPGCAWSGGGADNGPTNSSVGSNAGDGRGRQDESSPLVLVLSQAWPLLPSMPRENA</sequence>
<dbReference type="Proteomes" id="UP000821853">
    <property type="component" value="Unassembled WGS sequence"/>
</dbReference>
<evidence type="ECO:0000259" key="2">
    <source>
        <dbReference type="Pfam" id="PF03732"/>
    </source>
</evidence>
<dbReference type="EMBL" id="JABSTR010001569">
    <property type="protein sequence ID" value="KAH9384094.1"/>
    <property type="molecule type" value="Genomic_DNA"/>
</dbReference>
<dbReference type="VEuPathDB" id="VectorBase:HLOH_051163"/>
<feature type="domain" description="Retrotransposon gag" evidence="2">
    <location>
        <begin position="121"/>
        <end position="193"/>
    </location>
</feature>
<reference evidence="3 4" key="1">
    <citation type="journal article" date="2020" name="Cell">
        <title>Large-Scale Comparative Analyses of Tick Genomes Elucidate Their Genetic Diversity and Vector Capacities.</title>
        <authorList>
            <consortium name="Tick Genome and Microbiome Consortium (TIGMIC)"/>
            <person name="Jia N."/>
            <person name="Wang J."/>
            <person name="Shi W."/>
            <person name="Du L."/>
            <person name="Sun Y."/>
            <person name="Zhan W."/>
            <person name="Jiang J.F."/>
            <person name="Wang Q."/>
            <person name="Zhang B."/>
            <person name="Ji P."/>
            <person name="Bell-Sakyi L."/>
            <person name="Cui X.M."/>
            <person name="Yuan T.T."/>
            <person name="Jiang B.G."/>
            <person name="Yang W.F."/>
            <person name="Lam T.T."/>
            <person name="Chang Q.C."/>
            <person name="Ding S.J."/>
            <person name="Wang X.J."/>
            <person name="Zhu J.G."/>
            <person name="Ruan X.D."/>
            <person name="Zhao L."/>
            <person name="Wei J.T."/>
            <person name="Ye R.Z."/>
            <person name="Que T.C."/>
            <person name="Du C.H."/>
            <person name="Zhou Y.H."/>
            <person name="Cheng J.X."/>
            <person name="Dai P.F."/>
            <person name="Guo W.B."/>
            <person name="Han X.H."/>
            <person name="Huang E.J."/>
            <person name="Li L.F."/>
            <person name="Wei W."/>
            <person name="Gao Y.C."/>
            <person name="Liu J.Z."/>
            <person name="Shao H.Z."/>
            <person name="Wang X."/>
            <person name="Wang C.C."/>
            <person name="Yang T.C."/>
            <person name="Huo Q.B."/>
            <person name="Li W."/>
            <person name="Chen H.Y."/>
            <person name="Chen S.E."/>
            <person name="Zhou L.G."/>
            <person name="Ni X.B."/>
            <person name="Tian J.H."/>
            <person name="Sheng Y."/>
            <person name="Liu T."/>
            <person name="Pan Y.S."/>
            <person name="Xia L.Y."/>
            <person name="Li J."/>
            <person name="Zhao F."/>
            <person name="Cao W.C."/>
        </authorList>
    </citation>
    <scope>NUCLEOTIDE SEQUENCE [LARGE SCALE GENOMIC DNA]</scope>
    <source>
        <strain evidence="3">HaeL-2018</strain>
    </source>
</reference>
<dbReference type="OMA" id="PAQAHFW"/>
<evidence type="ECO:0000313" key="4">
    <source>
        <dbReference type="Proteomes" id="UP000821853"/>
    </source>
</evidence>
<evidence type="ECO:0000313" key="3">
    <source>
        <dbReference type="EMBL" id="KAH9384094.1"/>
    </source>
</evidence>
<protein>
    <recommendedName>
        <fullName evidence="2">Retrotransposon gag domain-containing protein</fullName>
    </recommendedName>
</protein>
<feature type="compositionally biased region" description="Basic and acidic residues" evidence="1">
    <location>
        <begin position="1"/>
        <end position="15"/>
    </location>
</feature>
<gene>
    <name evidence="3" type="ORF">HPB48_026076</name>
</gene>
<feature type="region of interest" description="Disordered" evidence="1">
    <location>
        <begin position="250"/>
        <end position="286"/>
    </location>
</feature>
<keyword evidence="4" id="KW-1185">Reference proteome</keyword>
<dbReference type="OrthoDB" id="6513979at2759"/>
<organism evidence="3 4">
    <name type="scientific">Haemaphysalis longicornis</name>
    <name type="common">Bush tick</name>
    <dbReference type="NCBI Taxonomy" id="44386"/>
    <lineage>
        <taxon>Eukaryota</taxon>
        <taxon>Metazoa</taxon>
        <taxon>Ecdysozoa</taxon>
        <taxon>Arthropoda</taxon>
        <taxon>Chelicerata</taxon>
        <taxon>Arachnida</taxon>
        <taxon>Acari</taxon>
        <taxon>Parasitiformes</taxon>
        <taxon>Ixodida</taxon>
        <taxon>Ixodoidea</taxon>
        <taxon>Ixodidae</taxon>
        <taxon>Haemaphysalinae</taxon>
        <taxon>Haemaphysalis</taxon>
    </lineage>
</organism>
<proteinExistence type="predicted"/>